<feature type="transmembrane region" description="Helical" evidence="11">
    <location>
        <begin position="1064"/>
        <end position="1084"/>
    </location>
</feature>
<keyword evidence="4 11" id="KW-0812">Transmembrane</keyword>
<evidence type="ECO:0000256" key="6">
    <source>
        <dbReference type="ARBA" id="ARBA00022741"/>
    </source>
</evidence>
<dbReference type="GO" id="GO:0005319">
    <property type="term" value="F:lipid transporter activity"/>
    <property type="evidence" value="ECO:0007669"/>
    <property type="project" value="TreeGrafter"/>
</dbReference>
<reference evidence="14" key="1">
    <citation type="journal article" date="2010" name="Genome Res.">
        <title>Population genomic sequencing of Coccidioides fungi reveals recent hybridization and transposon control.</title>
        <authorList>
            <person name="Neafsey D.E."/>
            <person name="Barker B.M."/>
            <person name="Sharpton T.J."/>
            <person name="Stajich J.E."/>
            <person name="Park D.J."/>
            <person name="Whiston E."/>
            <person name="Hung C.-Y."/>
            <person name="McMahan C."/>
            <person name="White J."/>
            <person name="Sykes S."/>
            <person name="Heiman D."/>
            <person name="Young S."/>
            <person name="Zeng Q."/>
            <person name="Abouelleil A."/>
            <person name="Aftuck L."/>
            <person name="Bessette D."/>
            <person name="Brown A."/>
            <person name="FitzGerald M."/>
            <person name="Lui A."/>
            <person name="Macdonald J.P."/>
            <person name="Priest M."/>
            <person name="Orbach M.J."/>
            <person name="Galgiani J.N."/>
            <person name="Kirkland T.N."/>
            <person name="Cole G.T."/>
            <person name="Birren B.W."/>
            <person name="Henn M.R."/>
            <person name="Taylor J.W."/>
            <person name="Rounsley S.D."/>
        </authorList>
    </citation>
    <scope>NUCLEOTIDE SEQUENCE [LARGE SCALE GENOMIC DNA]</scope>
    <source>
        <strain evidence="14">RMSCC 2394</strain>
    </source>
</reference>
<feature type="transmembrane region" description="Helical" evidence="11">
    <location>
        <begin position="226"/>
        <end position="247"/>
    </location>
</feature>
<keyword evidence="3" id="KW-0813">Transport</keyword>
<dbReference type="Pfam" id="PF12698">
    <property type="entry name" value="ABC2_membrane_3"/>
    <property type="match status" value="1"/>
</dbReference>
<dbReference type="PANTHER" id="PTHR19229:SF36">
    <property type="entry name" value="ATP-BINDING CASSETTE SUB-FAMILY A MEMBER 2"/>
    <property type="match status" value="1"/>
</dbReference>
<dbReference type="GO" id="GO:0005524">
    <property type="term" value="F:ATP binding"/>
    <property type="evidence" value="ECO:0007669"/>
    <property type="project" value="UniProtKB-KW"/>
</dbReference>
<feature type="domain" description="ABC transporter" evidence="12">
    <location>
        <begin position="463"/>
        <end position="699"/>
    </location>
</feature>
<keyword evidence="5" id="KW-0677">Repeat</keyword>
<dbReference type="GO" id="GO:0016020">
    <property type="term" value="C:membrane"/>
    <property type="evidence" value="ECO:0007669"/>
    <property type="project" value="UniProtKB-SubCell"/>
</dbReference>
<dbReference type="InterPro" id="IPR026082">
    <property type="entry name" value="ABCA"/>
</dbReference>
<evidence type="ECO:0000256" key="10">
    <source>
        <dbReference type="SAM" id="MobiDB-lite"/>
    </source>
</evidence>
<dbReference type="FunFam" id="3.40.50.300:FF:001344">
    <property type="entry name" value="Related to ABC transporter"/>
    <property type="match status" value="1"/>
</dbReference>
<dbReference type="FunFam" id="3.40.50.300:FF:001345">
    <property type="entry name" value="Related to ABC transporter"/>
    <property type="match status" value="1"/>
</dbReference>
<dbReference type="InterPro" id="IPR017871">
    <property type="entry name" value="ABC_transporter-like_CS"/>
</dbReference>
<feature type="transmembrane region" description="Helical" evidence="11">
    <location>
        <begin position="1030"/>
        <end position="1052"/>
    </location>
</feature>
<keyword evidence="8 11" id="KW-1133">Transmembrane helix</keyword>
<dbReference type="InterPro" id="IPR003593">
    <property type="entry name" value="AAA+_ATPase"/>
</dbReference>
<dbReference type="Pfam" id="PF00005">
    <property type="entry name" value="ABC_tran"/>
    <property type="match status" value="2"/>
</dbReference>
<dbReference type="OrthoDB" id="8061355at2759"/>
<evidence type="ECO:0000256" key="2">
    <source>
        <dbReference type="ARBA" id="ARBA00008869"/>
    </source>
</evidence>
<dbReference type="CDD" id="cd03263">
    <property type="entry name" value="ABC_subfamily_A"/>
    <property type="match status" value="2"/>
</dbReference>
<feature type="transmembrane region" description="Helical" evidence="11">
    <location>
        <begin position="315"/>
        <end position="339"/>
    </location>
</feature>
<dbReference type="SMART" id="SM00382">
    <property type="entry name" value="AAA"/>
    <property type="match status" value="2"/>
</dbReference>
<dbReference type="Gene3D" id="3.40.50.300">
    <property type="entry name" value="P-loop containing nucleotide triphosphate hydrolases"/>
    <property type="match status" value="2"/>
</dbReference>
<feature type="domain" description="ABC transporter" evidence="12">
    <location>
        <begin position="1210"/>
        <end position="1437"/>
    </location>
</feature>
<evidence type="ECO:0000259" key="12">
    <source>
        <dbReference type="PROSITE" id="PS50893"/>
    </source>
</evidence>
<feature type="transmembrane region" description="Helical" evidence="11">
    <location>
        <begin position="30"/>
        <end position="48"/>
    </location>
</feature>
<proteinExistence type="inferred from homology"/>
<keyword evidence="7 13" id="KW-0067">ATP-binding</keyword>
<dbReference type="STRING" id="404692.A0A0J6Y7M3"/>
<keyword evidence="6" id="KW-0547">Nucleotide-binding</keyword>
<dbReference type="PANTHER" id="PTHR19229">
    <property type="entry name" value="ATP-BINDING CASSETTE TRANSPORTER SUBFAMILY A ABCA"/>
    <property type="match status" value="1"/>
</dbReference>
<comment type="subcellular location">
    <subcellularLocation>
        <location evidence="1">Membrane</location>
        <topology evidence="1">Multi-pass membrane protein</topology>
    </subcellularLocation>
</comment>
<comment type="similarity">
    <text evidence="2">Belongs to the ABC transporter superfamily. ABCA family.</text>
</comment>
<evidence type="ECO:0000256" key="7">
    <source>
        <dbReference type="ARBA" id="ARBA00022840"/>
    </source>
</evidence>
<evidence type="ECO:0000256" key="11">
    <source>
        <dbReference type="SAM" id="Phobius"/>
    </source>
</evidence>
<dbReference type="GO" id="GO:0016887">
    <property type="term" value="F:ATP hydrolysis activity"/>
    <property type="evidence" value="ECO:0007669"/>
    <property type="project" value="InterPro"/>
</dbReference>
<feature type="transmembrane region" description="Helical" evidence="11">
    <location>
        <begin position="1091"/>
        <end position="1115"/>
    </location>
</feature>
<evidence type="ECO:0000256" key="1">
    <source>
        <dbReference type="ARBA" id="ARBA00004141"/>
    </source>
</evidence>
<dbReference type="SUPFAM" id="SSF52540">
    <property type="entry name" value="P-loop containing nucleoside triphosphate hydrolases"/>
    <property type="match status" value="2"/>
</dbReference>
<evidence type="ECO:0000256" key="3">
    <source>
        <dbReference type="ARBA" id="ARBA00022448"/>
    </source>
</evidence>
<feature type="transmembrane region" description="Helical" evidence="11">
    <location>
        <begin position="1149"/>
        <end position="1168"/>
    </location>
</feature>
<feature type="transmembrane region" description="Helical" evidence="11">
    <location>
        <begin position="370"/>
        <end position="391"/>
    </location>
</feature>
<dbReference type="PROSITE" id="PS00211">
    <property type="entry name" value="ABC_TRANSPORTER_1"/>
    <property type="match status" value="2"/>
</dbReference>
<evidence type="ECO:0000313" key="13">
    <source>
        <dbReference type="EMBL" id="KMP03755.1"/>
    </source>
</evidence>
<keyword evidence="9 11" id="KW-0472">Membrane</keyword>
<evidence type="ECO:0000256" key="5">
    <source>
        <dbReference type="ARBA" id="ARBA00022737"/>
    </source>
</evidence>
<gene>
    <name evidence="13" type="ORF">CIRG_03447</name>
</gene>
<dbReference type="EMBL" id="DS028094">
    <property type="protein sequence ID" value="KMP03755.1"/>
    <property type="molecule type" value="Genomic_DNA"/>
</dbReference>
<feature type="transmembrane region" description="Helical" evidence="11">
    <location>
        <begin position="988"/>
        <end position="1009"/>
    </location>
</feature>
<dbReference type="InterPro" id="IPR027417">
    <property type="entry name" value="P-loop_NTPase"/>
</dbReference>
<feature type="transmembrane region" description="Helical" evidence="11">
    <location>
        <begin position="346"/>
        <end position="364"/>
    </location>
</feature>
<evidence type="ECO:0000256" key="9">
    <source>
        <dbReference type="ARBA" id="ARBA00023136"/>
    </source>
</evidence>
<protein>
    <submittedName>
        <fullName evidence="13">ATP-binding cassette sub-family protein A member 2</fullName>
    </submittedName>
</protein>
<sequence>MIFLRQVWTLFLKNILITLVRPWFTTSIRAFILPVIFVAFLSYARNLFIPPAEFGIGEPTPVRSLPDALGAVSGGRDKVVFVNNGFTGGAIDRVIARVAEPVRSGGKNVEILSSPDQLADACKSTLLGTSYCIAAAVFYSSPTEGPDEKWNYTLKADGSLGGGKIRTTDIDNDAEIYIIPFQHAVDWAIASVDDTNDGGLPQQEVLEYPYTSKTAEERRQTIRIRYMGAIIDILAIAFLIGIVGVTYQLTGLVAAERELGMSQLIDCMMPNNALWQAQAARSVAAHLALDAIYAPGWIVIAIILSLGVFSNTSPGILLIFHLLAGLSLSSFSLFGASFFKRAQLSGISVTIACLLLGIISQIVGPESNGGVAILSLLFPPMNYINFTILMARWERQNLPTNMVKSAPESPWTIPGIAFWIFLIIQILVYPILGAWIERLFYGTQCKDRKTTRSNETTTAVSLNRFTKIYRPNWFYRNIGPMLGSRRQEVLAVDDLTLEVGKGEIMVLLGANGSGKSTTLDAISGLSKISAGQVAVNYTETGGGFGLCPQRNVLWDRLTVLEHVRIFNSLKAANKVDTKERLLELITACDLDKKTTAQSRTLSGGQKRKLQLAMMFTGGSSVCCVDEVSSGLDPISRRKIWDILLAERGERTILLTTHFLDEADLLADHIAILSKGSLKVTGSSVELKDRLGSGYRVHVYHGPGPEKSFVSTFRSVPSEQQNDHIVYSLPDSSDAAIFVMELERLEISDYSVSGPTIEDVFLKVAEEVQLRPILPKDEKFSDVKESQQTLDLLTGETHWDGAANLGLVLQKSHNSPPELASLLGCFLHSYHCCWFGDTIPEEFQAAWLFRARELRSNSISNLSYPKLIFIIGPANRVTPSSIGEFASSLPGSSSPNFNASILNNTHIVNTLEEFNNYIDNNFRNVTPGGFFLGDESSPPTFAWKGNGDISLPVIVQNAMDNLLTNVSISTQYQSFELPFAENSGQALQLIVYFGLALSVYPAFFSLYLTVERLRNVRALHYSNGVRSFPLWLAYLCFDSLIVLAVSVLVIIIFRGVSDTWYYPGYLFVVLLLYGIAATLFAYVISLLAKSQLAAFAFSAGAQALITTMHFVIAALAPIGNVTRSMFTALNIFSTLCRGKEVASYPGEIKLYGGPILYLSIFLFGLLIWWDSGPVLRRFRKETKEEDPEEDLSGDEDLNNELTRVSSSSDGLRVLHLTKSFGKFVAVQDVTFGVARGEVFALLGPNGAGKSTTISLIRGDIQPSRKGGEVFVENVSVTKQRATARAHLGVCPQFDAMDQMTVLEHLRFYARIRGISDVEHNVSEIIWAVGLHPFRHRMAAKLSGGNKRKLSLGIALMGNPTVLLLDEPSSGMDAASKRIMWRTLAAVVPGRSLVLTTHSMEEADALAKRAGIMAKRMLALGTTDYLRKRHGNAYHVHIVHKSAPHTSDEDMEKVRRWIIDHLPGASVEQKTYHGQLRFSVQAFNSHSDAVSSVNSRSDDPDRIVHSFGDAGESKKPTDGLPASSNSAMNRESVSVGRVFSLLEANRLDLGIEFYSVSQTTLDQVFLSIVGKHYVGEDGEVS</sequence>
<dbReference type="InterPro" id="IPR003439">
    <property type="entry name" value="ABC_transporter-like_ATP-bd"/>
</dbReference>
<evidence type="ECO:0000256" key="8">
    <source>
        <dbReference type="ARBA" id="ARBA00022989"/>
    </source>
</evidence>
<dbReference type="GO" id="GO:0140359">
    <property type="term" value="F:ABC-type transporter activity"/>
    <property type="evidence" value="ECO:0007669"/>
    <property type="project" value="InterPro"/>
</dbReference>
<feature type="transmembrane region" description="Helical" evidence="11">
    <location>
        <begin position="287"/>
        <end position="309"/>
    </location>
</feature>
<accession>A0A0J6Y7M3</accession>
<name>A0A0J6Y7M3_COCIT</name>
<dbReference type="InterPro" id="IPR013525">
    <property type="entry name" value="ABC2_TM"/>
</dbReference>
<feature type="transmembrane region" description="Helical" evidence="11">
    <location>
        <begin position="411"/>
        <end position="436"/>
    </location>
</feature>
<dbReference type="Proteomes" id="UP000054565">
    <property type="component" value="Unassembled WGS sequence"/>
</dbReference>
<organism evidence="13 14">
    <name type="scientific">Coccidioides immitis RMSCC 2394</name>
    <dbReference type="NCBI Taxonomy" id="404692"/>
    <lineage>
        <taxon>Eukaryota</taxon>
        <taxon>Fungi</taxon>
        <taxon>Dikarya</taxon>
        <taxon>Ascomycota</taxon>
        <taxon>Pezizomycotina</taxon>
        <taxon>Eurotiomycetes</taxon>
        <taxon>Eurotiomycetidae</taxon>
        <taxon>Onygenales</taxon>
        <taxon>Onygenaceae</taxon>
        <taxon>Coccidioides</taxon>
    </lineage>
</organism>
<evidence type="ECO:0000313" key="14">
    <source>
        <dbReference type="Proteomes" id="UP000054565"/>
    </source>
</evidence>
<dbReference type="PROSITE" id="PS50893">
    <property type="entry name" value="ABC_TRANSPORTER_2"/>
    <property type="match status" value="2"/>
</dbReference>
<evidence type="ECO:0000256" key="4">
    <source>
        <dbReference type="ARBA" id="ARBA00022692"/>
    </source>
</evidence>
<feature type="region of interest" description="Disordered" evidence="10">
    <location>
        <begin position="1488"/>
        <end position="1526"/>
    </location>
</feature>